<accession>A0A5M9MWI9</accession>
<dbReference type="EMBL" id="QUQM01000002">
    <property type="protein sequence ID" value="KAA8651492.1"/>
    <property type="molecule type" value="Genomic_DNA"/>
</dbReference>
<dbReference type="GeneID" id="54323082"/>
<organism evidence="2 3">
    <name type="scientific">Aspergillus tanneri</name>
    <dbReference type="NCBI Taxonomy" id="1220188"/>
    <lineage>
        <taxon>Eukaryota</taxon>
        <taxon>Fungi</taxon>
        <taxon>Dikarya</taxon>
        <taxon>Ascomycota</taxon>
        <taxon>Pezizomycotina</taxon>
        <taxon>Eurotiomycetes</taxon>
        <taxon>Eurotiomycetidae</taxon>
        <taxon>Eurotiales</taxon>
        <taxon>Aspergillaceae</taxon>
        <taxon>Aspergillus</taxon>
        <taxon>Aspergillus subgen. Circumdati</taxon>
    </lineage>
</organism>
<reference evidence="2 3" key="1">
    <citation type="submission" date="2019-08" db="EMBL/GenBank/DDBJ databases">
        <title>The genome sequence of a newly discovered highly antifungal drug resistant Aspergillus species, Aspergillus tanneri NIH 1004.</title>
        <authorList>
            <person name="Mounaud S."/>
            <person name="Singh I."/>
            <person name="Joardar V."/>
            <person name="Pakala S."/>
            <person name="Pakala S."/>
            <person name="Venepally P."/>
            <person name="Chung J.K."/>
            <person name="Losada L."/>
            <person name="Nierman W.C."/>
        </authorList>
    </citation>
    <scope>NUCLEOTIDE SEQUENCE [LARGE SCALE GENOMIC DNA]</scope>
    <source>
        <strain evidence="2 3">NIH1004</strain>
    </source>
</reference>
<evidence type="ECO:0000313" key="3">
    <source>
        <dbReference type="Proteomes" id="UP000324241"/>
    </source>
</evidence>
<evidence type="ECO:0000313" key="2">
    <source>
        <dbReference type="EMBL" id="KAA8651492.1"/>
    </source>
</evidence>
<dbReference type="AlphaFoldDB" id="A0A5M9MWI9"/>
<evidence type="ECO:0008006" key="4">
    <source>
        <dbReference type="Google" id="ProtNLM"/>
    </source>
</evidence>
<gene>
    <name evidence="2" type="ORF">ATNIH1004_000380</name>
</gene>
<dbReference type="RefSeq" id="XP_033430853.1">
    <property type="nucleotide sequence ID" value="XM_033565096.1"/>
</dbReference>
<feature type="compositionally biased region" description="Basic and acidic residues" evidence="1">
    <location>
        <begin position="149"/>
        <end position="163"/>
    </location>
</feature>
<comment type="caution">
    <text evidence="2">The sequence shown here is derived from an EMBL/GenBank/DDBJ whole genome shotgun (WGS) entry which is preliminary data.</text>
</comment>
<dbReference type="OrthoDB" id="5398371at2759"/>
<name>A0A5M9MWI9_9EURO</name>
<proteinExistence type="predicted"/>
<protein>
    <recommendedName>
        <fullName evidence="4">BTB domain-containing protein</fullName>
    </recommendedName>
</protein>
<feature type="region of interest" description="Disordered" evidence="1">
    <location>
        <begin position="136"/>
        <end position="164"/>
    </location>
</feature>
<dbReference type="Proteomes" id="UP000324241">
    <property type="component" value="Unassembled WGS sequence"/>
</dbReference>
<dbReference type="VEuPathDB" id="FungiDB:EYZ11_004550"/>
<evidence type="ECO:0000256" key="1">
    <source>
        <dbReference type="SAM" id="MobiDB-lite"/>
    </source>
</evidence>
<sequence>MSSENSSEIFVESDLIAMDADYPPLPHSGESRAFSQPLSLRELADSSLSPCLGTTNDAQVELYPCTHLQVAVTAILEHGDVILEYISPDHLSESAKPYIYRWQVSSEALAQNSPYFKALLDPNKFSEGRLFMKQKTEHRGTATDIDDDASNHPHPDSDGESVWKDLPTVRLPSGHISPKLGVDAIGTFLRILSFGSFDEEKQRIFDLEIKFQRPSLVARVVQLADAFNSPHVVREALQRSAYVYGRKHSFLKFDDSMLKLAEDRIRQSIFIARFLDDRTVFQILTHTLIILGSKSWIMGLEQLISPPAFPWWYLPDGLEDLQAYFLRAFGALEEPETEPATPKGPGRAITSSRPYQCRCGYGNSSACDMFHLGQMTRFFALRTKTIFLGSSLIDPEFDLEILSDGVGNVSDRAQAQAQTQSVGNGELPPSTDITAVIASLRQCPDYQIDTNHTGCGVRRRFIPPLDCIEGLVGDRRGLVGIALKHWDAKKWPLASGSWANASLRRALVIDVHFSKISAVPRMSPGRSLSGSQEENARLLFTAKKRSWEA</sequence>